<keyword evidence="3" id="KW-1185">Reference proteome</keyword>
<name>A0A2P8HKA9_CHINA</name>
<organism evidence="2 3">
    <name type="scientific">Chitinophaga niastensis</name>
    <dbReference type="NCBI Taxonomy" id="536980"/>
    <lineage>
        <taxon>Bacteria</taxon>
        <taxon>Pseudomonadati</taxon>
        <taxon>Bacteroidota</taxon>
        <taxon>Chitinophagia</taxon>
        <taxon>Chitinophagales</taxon>
        <taxon>Chitinophagaceae</taxon>
        <taxon>Chitinophaga</taxon>
    </lineage>
</organism>
<feature type="domain" description="MoxR-vWA-beta-propeller ternary system" evidence="1">
    <location>
        <begin position="10"/>
        <end position="235"/>
    </location>
</feature>
<comment type="caution">
    <text evidence="2">The sequence shown here is derived from an EMBL/GenBank/DDBJ whole genome shotgun (WGS) entry which is preliminary data.</text>
</comment>
<dbReference type="Proteomes" id="UP000240971">
    <property type="component" value="Unassembled WGS sequence"/>
</dbReference>
<dbReference type="AlphaFoldDB" id="A0A2P8HKA9"/>
<dbReference type="EMBL" id="PYAW01000003">
    <property type="protein sequence ID" value="PSL46653.1"/>
    <property type="molecule type" value="Genomic_DNA"/>
</dbReference>
<dbReference type="Pfam" id="PF19918">
    <property type="entry name" value="bpX2"/>
    <property type="match status" value="1"/>
</dbReference>
<protein>
    <recommendedName>
        <fullName evidence="1">MoxR-vWA-beta-propeller ternary system domain-containing protein</fullName>
    </recommendedName>
</protein>
<evidence type="ECO:0000259" key="1">
    <source>
        <dbReference type="Pfam" id="PF19918"/>
    </source>
</evidence>
<dbReference type="OrthoDB" id="674746at2"/>
<evidence type="ECO:0000313" key="2">
    <source>
        <dbReference type="EMBL" id="PSL46653.1"/>
    </source>
</evidence>
<proteinExistence type="predicted"/>
<accession>A0A2P8HKA9</accession>
<sequence>MTRNIKEIVMQLPADKYATLGAVRCLPGLLAAVDDDVLWLRGIPFTGKPDPEIRRLPATHTFLLDETNLLFPTDSLTPVATLKSLHWKSLPELLQIVLPVSAMPAEITAKYQVQLAPAEKQQTTHALLTTLTAWCNYAETAPLIRLQPLTFAASDKNEVLIMGQPLPPIPGKEYVLQHKLLLPAGYEFNPAGIAFLVAAKLNPQQEDYLIFDATGTWECIPATAFVKAGRSAIRLTKRERENG</sequence>
<dbReference type="RefSeq" id="WP_106529419.1">
    <property type="nucleotide sequence ID" value="NZ_PYAW01000003.1"/>
</dbReference>
<evidence type="ECO:0000313" key="3">
    <source>
        <dbReference type="Proteomes" id="UP000240971"/>
    </source>
</evidence>
<gene>
    <name evidence="2" type="ORF">CLV51_103634</name>
</gene>
<dbReference type="InterPro" id="IPR045552">
    <property type="entry name" value="bpX2"/>
</dbReference>
<reference evidence="2 3" key="1">
    <citation type="submission" date="2018-03" db="EMBL/GenBank/DDBJ databases">
        <title>Genomic Encyclopedia of Archaeal and Bacterial Type Strains, Phase II (KMG-II): from individual species to whole genera.</title>
        <authorList>
            <person name="Goeker M."/>
        </authorList>
    </citation>
    <scope>NUCLEOTIDE SEQUENCE [LARGE SCALE GENOMIC DNA]</scope>
    <source>
        <strain evidence="2 3">DSM 24859</strain>
    </source>
</reference>